<dbReference type="CDD" id="cd08161">
    <property type="entry name" value="SET"/>
    <property type="match status" value="1"/>
</dbReference>
<keyword evidence="4" id="KW-1185">Reference proteome</keyword>
<feature type="domain" description="SET" evidence="2">
    <location>
        <begin position="13"/>
        <end position="124"/>
    </location>
</feature>
<accession>A0A9D3M9S0</accession>
<dbReference type="Gene3D" id="2.170.270.10">
    <property type="entry name" value="SET domain"/>
    <property type="match status" value="1"/>
</dbReference>
<feature type="compositionally biased region" description="Basic residues" evidence="1">
    <location>
        <begin position="212"/>
        <end position="233"/>
    </location>
</feature>
<dbReference type="PANTHER" id="PTHR33480">
    <property type="entry name" value="SET DOMAIN-CONTAINING PROTEIN-RELATED"/>
    <property type="match status" value="1"/>
</dbReference>
<dbReference type="EMBL" id="JAFIRN010000007">
    <property type="protein sequence ID" value="KAG5845029.1"/>
    <property type="molecule type" value="Genomic_DNA"/>
</dbReference>
<evidence type="ECO:0000256" key="1">
    <source>
        <dbReference type="SAM" id="MobiDB-lite"/>
    </source>
</evidence>
<dbReference type="InterPro" id="IPR001214">
    <property type="entry name" value="SET_dom"/>
</dbReference>
<organism evidence="3 4">
    <name type="scientific">Anguilla anguilla</name>
    <name type="common">European freshwater eel</name>
    <name type="synonym">Muraena anguilla</name>
    <dbReference type="NCBI Taxonomy" id="7936"/>
    <lineage>
        <taxon>Eukaryota</taxon>
        <taxon>Metazoa</taxon>
        <taxon>Chordata</taxon>
        <taxon>Craniata</taxon>
        <taxon>Vertebrata</taxon>
        <taxon>Euteleostomi</taxon>
        <taxon>Actinopterygii</taxon>
        <taxon>Neopterygii</taxon>
        <taxon>Teleostei</taxon>
        <taxon>Anguilliformes</taxon>
        <taxon>Anguillidae</taxon>
        <taxon>Anguilla</taxon>
    </lineage>
</organism>
<sequence>MCCLRRGCGRKRKGTPVKVCDRVYVTEDEEESLSEHSYCAGDGQYPEGEDDRLPAPDSPYYLSDPAQLCVSELGDEGASGARAAMLYAPPANCRIREVHCGSQVRLVVIAIRDIAKGEEITVDYSLTEWGDNPMGFHSSVSPGGLECSSDPENNIKKEDESGPVPLSLSVSDYLTPSWSLSPSSSPVSHSEASDSDHEEEEEEEELEELRGRMLRRRKKRKAPYSSSAKRKGAPRTPSRPLSFSRSPHPSPGLPPLLRRAPCPPPPTSTTTSTSTSGGAGRGHPAPAVPVLRPPLRLARPPPEKHHAQQPEVRAAMERAQTFPTRRSPRRTPPTRTPP</sequence>
<dbReference type="Proteomes" id="UP001044222">
    <property type="component" value="Chromosome 7"/>
</dbReference>
<protein>
    <recommendedName>
        <fullName evidence="2">SET domain-containing protein</fullName>
    </recommendedName>
</protein>
<dbReference type="PANTHER" id="PTHR33480:SF3">
    <property type="entry name" value="SI:DKEY-117M1.4"/>
    <property type="match status" value="1"/>
</dbReference>
<proteinExistence type="predicted"/>
<reference evidence="3" key="1">
    <citation type="submission" date="2021-01" db="EMBL/GenBank/DDBJ databases">
        <title>A chromosome-scale assembly of European eel, Anguilla anguilla.</title>
        <authorList>
            <person name="Henkel C."/>
            <person name="Jong-Raadsen S.A."/>
            <person name="Dufour S."/>
            <person name="Weltzien F.-A."/>
            <person name="Palstra A.P."/>
            <person name="Pelster B."/>
            <person name="Spaink H.P."/>
            <person name="Van Den Thillart G.E."/>
            <person name="Jansen H."/>
            <person name="Zahm M."/>
            <person name="Klopp C."/>
            <person name="Cedric C."/>
            <person name="Louis A."/>
            <person name="Berthelot C."/>
            <person name="Parey E."/>
            <person name="Roest Crollius H."/>
            <person name="Montfort J."/>
            <person name="Robinson-Rechavi M."/>
            <person name="Bucao C."/>
            <person name="Bouchez O."/>
            <person name="Gislard M."/>
            <person name="Lluch J."/>
            <person name="Milhes M."/>
            <person name="Lampietro C."/>
            <person name="Lopez Roques C."/>
            <person name="Donnadieu C."/>
            <person name="Braasch I."/>
            <person name="Desvignes T."/>
            <person name="Postlethwait J."/>
            <person name="Bobe J."/>
            <person name="Guiguen Y."/>
            <person name="Dirks R."/>
        </authorList>
    </citation>
    <scope>NUCLEOTIDE SEQUENCE</scope>
    <source>
        <strain evidence="3">Tag_6206</strain>
        <tissue evidence="3">Liver</tissue>
    </source>
</reference>
<feature type="compositionally biased region" description="Low complexity" evidence="1">
    <location>
        <begin position="176"/>
        <end position="190"/>
    </location>
</feature>
<evidence type="ECO:0000313" key="3">
    <source>
        <dbReference type="EMBL" id="KAG5845029.1"/>
    </source>
</evidence>
<dbReference type="Pfam" id="PF00856">
    <property type="entry name" value="SET"/>
    <property type="match status" value="1"/>
</dbReference>
<dbReference type="AlphaFoldDB" id="A0A9D3M9S0"/>
<feature type="compositionally biased region" description="Acidic residues" evidence="1">
    <location>
        <begin position="196"/>
        <end position="207"/>
    </location>
</feature>
<feature type="region of interest" description="Disordered" evidence="1">
    <location>
        <begin position="135"/>
        <end position="338"/>
    </location>
</feature>
<name>A0A9D3M9S0_ANGAN</name>
<feature type="compositionally biased region" description="Low complexity" evidence="1">
    <location>
        <begin position="284"/>
        <end position="298"/>
    </location>
</feature>
<evidence type="ECO:0000313" key="4">
    <source>
        <dbReference type="Proteomes" id="UP001044222"/>
    </source>
</evidence>
<dbReference type="InterPro" id="IPR046341">
    <property type="entry name" value="SET_dom_sf"/>
</dbReference>
<gene>
    <name evidence="3" type="ORF">ANANG_G00134430</name>
</gene>
<feature type="region of interest" description="Disordered" evidence="1">
    <location>
        <begin position="35"/>
        <end position="54"/>
    </location>
</feature>
<evidence type="ECO:0000259" key="2">
    <source>
        <dbReference type="Pfam" id="PF00856"/>
    </source>
</evidence>
<dbReference type="SUPFAM" id="SSF82199">
    <property type="entry name" value="SET domain"/>
    <property type="match status" value="1"/>
</dbReference>
<feature type="non-terminal residue" evidence="3">
    <location>
        <position position="1"/>
    </location>
</feature>
<comment type="caution">
    <text evidence="3">The sequence shown here is derived from an EMBL/GenBank/DDBJ whole genome shotgun (WGS) entry which is preliminary data.</text>
</comment>